<proteinExistence type="predicted"/>
<name>A0A4R6YL80_9GAMM</name>
<sequence length="97" mass="10347">MYYRTIPTNLAVAAIASLIADEEAGGSKFVENKVTVLKTSNKPGTPKNMATFVEVDDHIPAEPVLTLQGDAPPAGKTLQWNGVMLVGGTMSVVELYR</sequence>
<dbReference type="EMBL" id="SNZH01000023">
    <property type="protein sequence ID" value="TDR37869.1"/>
    <property type="molecule type" value="Genomic_DNA"/>
</dbReference>
<gene>
    <name evidence="1" type="ORF">DFR29_12343</name>
</gene>
<evidence type="ECO:0000313" key="1">
    <source>
        <dbReference type="EMBL" id="TDR37869.1"/>
    </source>
</evidence>
<dbReference type="Proteomes" id="UP000295293">
    <property type="component" value="Unassembled WGS sequence"/>
</dbReference>
<evidence type="ECO:0000313" key="2">
    <source>
        <dbReference type="Proteomes" id="UP000295293"/>
    </source>
</evidence>
<dbReference type="RefSeq" id="WP_133821649.1">
    <property type="nucleotide sequence ID" value="NZ_SNZH01000023.1"/>
</dbReference>
<keyword evidence="2" id="KW-1185">Reference proteome</keyword>
<dbReference type="AlphaFoldDB" id="A0A4R6YL80"/>
<comment type="caution">
    <text evidence="1">The sequence shown here is derived from an EMBL/GenBank/DDBJ whole genome shotgun (WGS) entry which is preliminary data.</text>
</comment>
<accession>A0A4R6YL80</accession>
<protein>
    <submittedName>
        <fullName evidence="1">Uncharacterized protein</fullName>
    </submittedName>
</protein>
<reference evidence="1 2" key="1">
    <citation type="submission" date="2019-03" db="EMBL/GenBank/DDBJ databases">
        <title>Genomic Encyclopedia of Type Strains, Phase IV (KMG-IV): sequencing the most valuable type-strain genomes for metagenomic binning, comparative biology and taxonomic classification.</title>
        <authorList>
            <person name="Goeker M."/>
        </authorList>
    </citation>
    <scope>NUCLEOTIDE SEQUENCE [LARGE SCALE GENOMIC DNA]</scope>
    <source>
        <strain evidence="1 2">DSM 21667</strain>
    </source>
</reference>
<organism evidence="1 2">
    <name type="scientific">Tahibacter aquaticus</name>
    <dbReference type="NCBI Taxonomy" id="520092"/>
    <lineage>
        <taxon>Bacteria</taxon>
        <taxon>Pseudomonadati</taxon>
        <taxon>Pseudomonadota</taxon>
        <taxon>Gammaproteobacteria</taxon>
        <taxon>Lysobacterales</taxon>
        <taxon>Rhodanobacteraceae</taxon>
        <taxon>Tahibacter</taxon>
    </lineage>
</organism>